<dbReference type="PROSITE" id="PS00763">
    <property type="entry name" value="GLUTATHIONE_PEROXID_2"/>
    <property type="match status" value="1"/>
</dbReference>
<comment type="subcellular location">
    <subcellularLocation>
        <location evidence="7">Nucleus</location>
    </subcellularLocation>
    <subcellularLocation>
        <location evidence="7">Chromosome</location>
        <location evidence="7">Telomere</location>
    </subcellularLocation>
</comment>
<dbReference type="GO" id="GO:0003720">
    <property type="term" value="F:telomerase activity"/>
    <property type="evidence" value="ECO:0007669"/>
    <property type="project" value="InterPro"/>
</dbReference>
<evidence type="ECO:0000256" key="7">
    <source>
        <dbReference type="RuleBase" id="RU365061"/>
    </source>
</evidence>
<dbReference type="Gene3D" id="3.30.70.2630">
    <property type="match status" value="1"/>
</dbReference>
<dbReference type="Proteomes" id="UP000309038">
    <property type="component" value="Unassembled WGS sequence"/>
</dbReference>
<dbReference type="GO" id="GO:0006979">
    <property type="term" value="P:response to oxidative stress"/>
    <property type="evidence" value="ECO:0007669"/>
    <property type="project" value="InterPro"/>
</dbReference>
<dbReference type="GO" id="GO:0000781">
    <property type="term" value="C:chromosome, telomeric region"/>
    <property type="evidence" value="ECO:0007669"/>
    <property type="project" value="UniProtKB-SubCell"/>
</dbReference>
<dbReference type="AlphaFoldDB" id="A0A4S4KE12"/>
<dbReference type="GO" id="GO:0000333">
    <property type="term" value="C:telomerase catalytic core complex"/>
    <property type="evidence" value="ECO:0007669"/>
    <property type="project" value="TreeGrafter"/>
</dbReference>
<dbReference type="InterPro" id="IPR000889">
    <property type="entry name" value="Glutathione_peroxidase"/>
</dbReference>
<dbReference type="CDD" id="cd00340">
    <property type="entry name" value="GSH_Peroxidase"/>
    <property type="match status" value="1"/>
</dbReference>
<dbReference type="Pfam" id="PF00255">
    <property type="entry name" value="GSHPx"/>
    <property type="match status" value="1"/>
</dbReference>
<dbReference type="InterPro" id="IPR029760">
    <property type="entry name" value="GPX_CS"/>
</dbReference>
<keyword evidence="7" id="KW-0539">Nucleus</keyword>
<evidence type="ECO:0000313" key="9">
    <source>
        <dbReference type="EMBL" id="THG96236.1"/>
    </source>
</evidence>
<reference evidence="9 10" key="1">
    <citation type="submission" date="2019-02" db="EMBL/GenBank/DDBJ databases">
        <title>Genome sequencing of the rare red list fungi Phlebia centrifuga.</title>
        <authorList>
            <person name="Buettner E."/>
            <person name="Kellner H."/>
        </authorList>
    </citation>
    <scope>NUCLEOTIDE SEQUENCE [LARGE SCALE GENOMIC DNA]</scope>
    <source>
        <strain evidence="9 10">DSM 108282</strain>
    </source>
</reference>
<evidence type="ECO:0000313" key="10">
    <source>
        <dbReference type="Proteomes" id="UP000309038"/>
    </source>
</evidence>
<evidence type="ECO:0000256" key="2">
    <source>
        <dbReference type="ARBA" id="ARBA00022559"/>
    </source>
</evidence>
<keyword evidence="7" id="KW-0808">Transferase</keyword>
<keyword evidence="3" id="KW-0049">Antioxidant</keyword>
<dbReference type="PANTHER" id="PTHR12066">
    <property type="entry name" value="TELOMERASE REVERSE TRANSCRIPTASE"/>
    <property type="match status" value="1"/>
</dbReference>
<dbReference type="GO" id="GO:0042162">
    <property type="term" value="F:telomeric DNA binding"/>
    <property type="evidence" value="ECO:0007669"/>
    <property type="project" value="TreeGrafter"/>
</dbReference>
<evidence type="ECO:0000256" key="5">
    <source>
        <dbReference type="ARBA" id="ARBA00049091"/>
    </source>
</evidence>
<dbReference type="Pfam" id="PF21399">
    <property type="entry name" value="TERT_C"/>
    <property type="match status" value="1"/>
</dbReference>
<keyword evidence="10" id="KW-1185">Reference proteome</keyword>
<comment type="caution">
    <text evidence="9">The sequence shown here is derived from an EMBL/GenBank/DDBJ whole genome shotgun (WGS) entry which is preliminary data.</text>
</comment>
<dbReference type="SUPFAM" id="SSF56672">
    <property type="entry name" value="DNA/RNA polymerases"/>
    <property type="match status" value="1"/>
</dbReference>
<proteinExistence type="inferred from homology"/>
<keyword evidence="7" id="KW-0779">Telomere</keyword>
<dbReference type="GO" id="GO:0140824">
    <property type="term" value="F:thioredoxin-dependent peroxiredoxin activity"/>
    <property type="evidence" value="ECO:0007669"/>
    <property type="project" value="UniProtKB-EC"/>
</dbReference>
<dbReference type="Gene3D" id="3.40.30.10">
    <property type="entry name" value="Glutaredoxin"/>
    <property type="match status" value="1"/>
</dbReference>
<dbReference type="InterPro" id="IPR049139">
    <property type="entry name" value="TERT_C"/>
</dbReference>
<dbReference type="InterPro" id="IPR043502">
    <property type="entry name" value="DNA/RNA_pol_sf"/>
</dbReference>
<dbReference type="PROSITE" id="PS00460">
    <property type="entry name" value="GLUTATHIONE_PEROXID_1"/>
    <property type="match status" value="1"/>
</dbReference>
<dbReference type="PRINTS" id="PR01011">
    <property type="entry name" value="GLUTPROXDASE"/>
</dbReference>
<dbReference type="PROSITE" id="PS51355">
    <property type="entry name" value="GLUTATHIONE_PEROXID_3"/>
    <property type="match status" value="1"/>
</dbReference>
<comment type="similarity">
    <text evidence="7">Belongs to the reverse transcriptase family. Telomerase subfamily.</text>
</comment>
<dbReference type="InterPro" id="IPR003545">
    <property type="entry name" value="Telomerase_RT"/>
</dbReference>
<dbReference type="EC" id="2.7.7.49" evidence="7"/>
<keyword evidence="7" id="KW-0158">Chromosome</keyword>
<accession>A0A4S4KE12</accession>
<name>A0A4S4KE12_9APHY</name>
<dbReference type="InterPro" id="IPR029759">
    <property type="entry name" value="GPX_AS"/>
</dbReference>
<protein>
    <recommendedName>
        <fullName evidence="6 7">Multifunctional fusion protein</fullName>
    </recommendedName>
    <domain>
        <recommendedName>
            <fullName evidence="7">Telomerase reverse transcriptase</fullName>
            <ecNumber evidence="7">2.7.7.49</ecNumber>
        </recommendedName>
        <alternativeName>
            <fullName evidence="7">Telomerase catalytic subunit</fullName>
        </alternativeName>
    </domain>
    <domain>
        <recommendedName>
            <fullName evidence="6">Glutathione peroxidase</fullName>
        </recommendedName>
    </domain>
</protein>
<evidence type="ECO:0000256" key="6">
    <source>
        <dbReference type="RuleBase" id="RU000499"/>
    </source>
</evidence>
<keyword evidence="7" id="KW-0460">Magnesium</keyword>
<dbReference type="PROSITE" id="PS50878">
    <property type="entry name" value="RT_POL"/>
    <property type="match status" value="1"/>
</dbReference>
<dbReference type="FunFam" id="3.40.30.10:FF:000010">
    <property type="entry name" value="Glutathione peroxidase"/>
    <property type="match status" value="1"/>
</dbReference>
<comment type="catalytic activity">
    <reaction evidence="5">
        <text>a hydroperoxide + [thioredoxin]-dithiol = an alcohol + [thioredoxin]-disulfide + H2O</text>
        <dbReference type="Rhea" id="RHEA:62620"/>
        <dbReference type="Rhea" id="RHEA-COMP:10698"/>
        <dbReference type="Rhea" id="RHEA-COMP:10700"/>
        <dbReference type="ChEBI" id="CHEBI:15377"/>
        <dbReference type="ChEBI" id="CHEBI:29950"/>
        <dbReference type="ChEBI" id="CHEBI:30879"/>
        <dbReference type="ChEBI" id="CHEBI:35924"/>
        <dbReference type="ChEBI" id="CHEBI:50058"/>
        <dbReference type="EC" id="1.11.1.24"/>
    </reaction>
</comment>
<keyword evidence="7" id="KW-0548">Nucleotidyltransferase</keyword>
<dbReference type="SUPFAM" id="SSF52833">
    <property type="entry name" value="Thioredoxin-like"/>
    <property type="match status" value="1"/>
</dbReference>
<gene>
    <name evidence="9" type="ORF">EW026_g5564</name>
</gene>
<organism evidence="9 10">
    <name type="scientific">Hermanssonia centrifuga</name>
    <dbReference type="NCBI Taxonomy" id="98765"/>
    <lineage>
        <taxon>Eukaryota</taxon>
        <taxon>Fungi</taxon>
        <taxon>Dikarya</taxon>
        <taxon>Basidiomycota</taxon>
        <taxon>Agaricomycotina</taxon>
        <taxon>Agaricomycetes</taxon>
        <taxon>Polyporales</taxon>
        <taxon>Meruliaceae</taxon>
        <taxon>Hermanssonia</taxon>
    </lineage>
</organism>
<comment type="catalytic activity">
    <reaction evidence="7">
        <text>DNA(n) + a 2'-deoxyribonucleoside 5'-triphosphate = DNA(n+1) + diphosphate</text>
        <dbReference type="Rhea" id="RHEA:22508"/>
        <dbReference type="Rhea" id="RHEA-COMP:17339"/>
        <dbReference type="Rhea" id="RHEA-COMP:17340"/>
        <dbReference type="ChEBI" id="CHEBI:33019"/>
        <dbReference type="ChEBI" id="CHEBI:61560"/>
        <dbReference type="ChEBI" id="CHEBI:173112"/>
        <dbReference type="EC" id="2.7.7.49"/>
    </reaction>
</comment>
<feature type="domain" description="Reverse transcriptase" evidence="8">
    <location>
        <begin position="1"/>
        <end position="261"/>
    </location>
</feature>
<evidence type="ECO:0000256" key="1">
    <source>
        <dbReference type="ARBA" id="ARBA00006926"/>
    </source>
</evidence>
<dbReference type="PANTHER" id="PTHR12066:SF0">
    <property type="entry name" value="TELOMERASE REVERSE TRANSCRIPTASE"/>
    <property type="match status" value="1"/>
</dbReference>
<evidence type="ECO:0000256" key="4">
    <source>
        <dbReference type="ARBA" id="ARBA00023002"/>
    </source>
</evidence>
<comment type="similarity">
    <text evidence="1 6">Belongs to the glutathione peroxidase family.</text>
</comment>
<dbReference type="CDD" id="cd01648">
    <property type="entry name" value="TERT"/>
    <property type="match status" value="1"/>
</dbReference>
<dbReference type="GO" id="GO:0070034">
    <property type="term" value="F:telomerase RNA binding"/>
    <property type="evidence" value="ECO:0007669"/>
    <property type="project" value="TreeGrafter"/>
</dbReference>
<dbReference type="GO" id="GO:0007004">
    <property type="term" value="P:telomere maintenance via telomerase"/>
    <property type="evidence" value="ECO:0007669"/>
    <property type="project" value="TreeGrafter"/>
</dbReference>
<evidence type="ECO:0000259" key="8">
    <source>
        <dbReference type="PROSITE" id="PS50878"/>
    </source>
</evidence>
<dbReference type="Pfam" id="PF00078">
    <property type="entry name" value="RVT_1"/>
    <property type="match status" value="1"/>
</dbReference>
<dbReference type="EMBL" id="SGPJ01000251">
    <property type="protein sequence ID" value="THG96236.1"/>
    <property type="molecule type" value="Genomic_DNA"/>
</dbReference>
<sequence length="603" mass="68863">MKAAFHILTYEKEAQKKKLGASVFGPNEVYMKLKAYKTRLLSSSLSGKLPKLYFVKLDVQACFDTIEQTKLLQILRTILSEEEYLIQRHGQVGVAANKAKRTYVKMAMPADDHPHFLKMASKLAEALRHTIFVDQVLYPTAERKEILELLEQHITDNIVKIGNDYYRQVVGIPQGSILSTLLCSFFYGDLERTTLKFTEDTSSVLLRLIDDYLLVTTDLAQARKFLNVMNKGHAEYGCFISRDKTLTNFHDETFPWCGYLIDMSDLSVSVDYSRFHSTCRGHISSLSQLSTHTYSLLDLQDSLTVDLGRRPGVTFTQKMLRLAKSRSHIIFTDSRLNSIQTVYKTIYQNFLLTAMKMHYYIRIWKLDLSRSSAFILSTVRQMIRYAYATMRVKALNKISKACGGQCEAQKAPVLWLGTHAFHTVLSRKSHAYCGILKSLEVDMNFSQYRRLKADLPGGKTFDFEELKGKVVLVVNVASKCGFTPQYKGLQAIYDKYKDKDFVILGFPCNQFGGQEPADDTEIASFCELNHGVTFPLMKKSDVNGDHANDVYKYLKEQKSGILGLSRIKWNFEKFLIDKEGQVIQRWASTTSPEAIDKELEKLL</sequence>
<keyword evidence="7" id="KW-0695">RNA-directed DNA polymerase</keyword>
<dbReference type="InterPro" id="IPR036249">
    <property type="entry name" value="Thioredoxin-like_sf"/>
</dbReference>
<comment type="function">
    <text evidence="7">Telomerase is a ribonucleoprotein enzyme essential for the replication of chromosome termini in most eukaryotes. It elongates telomeres. It is a reverse transcriptase that adds simple sequence repeats to chromosome ends by copying a template sequence within the RNA component of the enzyme.</text>
</comment>
<dbReference type="GO" id="GO:0046872">
    <property type="term" value="F:metal ion binding"/>
    <property type="evidence" value="ECO:0007669"/>
    <property type="project" value="UniProtKB-KW"/>
</dbReference>
<evidence type="ECO:0000256" key="3">
    <source>
        <dbReference type="ARBA" id="ARBA00022862"/>
    </source>
</evidence>
<keyword evidence="4 6" id="KW-0560">Oxidoreductase</keyword>
<dbReference type="InterPro" id="IPR000477">
    <property type="entry name" value="RT_dom"/>
</dbReference>
<keyword evidence="7" id="KW-0479">Metal-binding</keyword>
<keyword evidence="2 6" id="KW-0575">Peroxidase</keyword>